<organism evidence="1 3">
    <name type="scientific">Favolaschia claudopus</name>
    <dbReference type="NCBI Taxonomy" id="2862362"/>
    <lineage>
        <taxon>Eukaryota</taxon>
        <taxon>Fungi</taxon>
        <taxon>Dikarya</taxon>
        <taxon>Basidiomycota</taxon>
        <taxon>Agaricomycotina</taxon>
        <taxon>Agaricomycetes</taxon>
        <taxon>Agaricomycetidae</taxon>
        <taxon>Agaricales</taxon>
        <taxon>Marasmiineae</taxon>
        <taxon>Mycenaceae</taxon>
        <taxon>Favolaschia</taxon>
    </lineage>
</organism>
<evidence type="ECO:0000313" key="2">
    <source>
        <dbReference type="EMBL" id="KAK7017236.1"/>
    </source>
</evidence>
<dbReference type="EMBL" id="JAWWNJ010000048">
    <property type="protein sequence ID" value="KAK7017236.1"/>
    <property type="molecule type" value="Genomic_DNA"/>
</dbReference>
<keyword evidence="3" id="KW-1185">Reference proteome</keyword>
<sequence length="335" mass="38329">MTRPLYWNAPLNYEVSSGSPVLNWDVMLLVIDQLDLSGLRAISLAAKWLHDHARKRARKRMKKAFEVWGLEWDCVQWFLDMTETLVSGLTSTSLLFPNRPTIDTGRLDFYVHSYCEKAAVRFFKLAGQFKAGDVVEKMAPHVKRTIIFNHIDQQSFPVPLAVHVVVADMNPREAVFRQESTAEFTHIDSTSITVPYSTLTFRRETLANHPFVRLGDRDGLIHFDRLKRLSSAAGFRVAGYHSDKQACGKSLYCPSKVRTSGDELSSTFALLGPTWTTDSSDTKQEWLVIWSMGKMGCDRRLRRSEAFIDVIDVDEVCEDNESLWLNRFEINMENP</sequence>
<dbReference type="Proteomes" id="UP001362999">
    <property type="component" value="Unassembled WGS sequence"/>
</dbReference>
<comment type="caution">
    <text evidence="1">The sequence shown here is derived from an EMBL/GenBank/DDBJ whole genome shotgun (WGS) entry which is preliminary data.</text>
</comment>
<reference evidence="1 3" key="1">
    <citation type="journal article" date="2024" name="J Genomics">
        <title>Draft genome sequencing and assembly of Favolaschia claudopus CIRM-BRFM 2984 isolated from oak limbs.</title>
        <authorList>
            <person name="Navarro D."/>
            <person name="Drula E."/>
            <person name="Chaduli D."/>
            <person name="Cazenave R."/>
            <person name="Ahrendt S."/>
            <person name="Wang J."/>
            <person name="Lipzen A."/>
            <person name="Daum C."/>
            <person name="Barry K."/>
            <person name="Grigoriev I.V."/>
            <person name="Favel A."/>
            <person name="Rosso M.N."/>
            <person name="Martin F."/>
        </authorList>
    </citation>
    <scope>NUCLEOTIDE SEQUENCE [LARGE SCALE GENOMIC DNA]</scope>
    <source>
        <strain evidence="1 3">CIRM-BRFM 2984</strain>
    </source>
</reference>
<proteinExistence type="predicted"/>
<protein>
    <submittedName>
        <fullName evidence="1">Uncharacterized protein</fullName>
    </submittedName>
</protein>
<evidence type="ECO:0000313" key="3">
    <source>
        <dbReference type="Proteomes" id="UP001362999"/>
    </source>
</evidence>
<name>A0AAW0AUN4_9AGAR</name>
<evidence type="ECO:0000313" key="1">
    <source>
        <dbReference type="EMBL" id="KAK7017224.1"/>
    </source>
</evidence>
<accession>A0AAW0AUN4</accession>
<gene>
    <name evidence="1" type="ORF">R3P38DRAFT_2784910</name>
    <name evidence="2" type="ORF">R3P38DRAFT_2784922</name>
</gene>
<dbReference type="EMBL" id="JAWWNJ010000048">
    <property type="protein sequence ID" value="KAK7017224.1"/>
    <property type="molecule type" value="Genomic_DNA"/>
</dbReference>
<dbReference type="AlphaFoldDB" id="A0AAW0AUN4"/>